<proteinExistence type="predicted"/>
<organism evidence="3 4">
    <name type="scientific">Elysia marginata</name>
    <dbReference type="NCBI Taxonomy" id="1093978"/>
    <lineage>
        <taxon>Eukaryota</taxon>
        <taxon>Metazoa</taxon>
        <taxon>Spiralia</taxon>
        <taxon>Lophotrochozoa</taxon>
        <taxon>Mollusca</taxon>
        <taxon>Gastropoda</taxon>
        <taxon>Heterobranchia</taxon>
        <taxon>Euthyneura</taxon>
        <taxon>Panpulmonata</taxon>
        <taxon>Sacoglossa</taxon>
        <taxon>Placobranchoidea</taxon>
        <taxon>Plakobranchidae</taxon>
        <taxon>Elysia</taxon>
    </lineage>
</organism>
<sequence>MPTKRGFHFTMVTEAVTVWPVTCQRNFLALLLVSFMLLHQRLSAEQSKSGDERPIAGPPKSMYMNPSSQSQKNSEHEGFVDLQVVTTSNSTVPDLLSRAARDLTTSQEVEQGRVKRSPDKPAVSDRPPKSMYINPSSQSQEISEHEGFVDLQEVTTSNSTVSGLLSRTARDLTTSQEVEQGRVRTSPDKPAVSGLLSRTARDLTTSQEVEQGRVKRSPDKPAVQLEPGEFLCDIAGSLNNKMVECYKDGSIFPRKCPGVTRNYYNSRFQRRCLIPGKAECMKGLLKCPDDCADTADTHVCVCQDGRRMDKDSVSCYDALKIDLNATLVPADTDASDSGPSVTQRGHVYNKDQQQVPRNVTYQSVHSLSASVIQYISNCIGFND</sequence>
<feature type="chain" id="PRO_5043741478" evidence="2">
    <location>
        <begin position="45"/>
        <end position="383"/>
    </location>
</feature>
<feature type="region of interest" description="Disordered" evidence="1">
    <location>
        <begin position="331"/>
        <end position="353"/>
    </location>
</feature>
<evidence type="ECO:0000256" key="1">
    <source>
        <dbReference type="SAM" id="MobiDB-lite"/>
    </source>
</evidence>
<keyword evidence="4" id="KW-1185">Reference proteome</keyword>
<name>A0AAV4F0P4_9GAST</name>
<protein>
    <submittedName>
        <fullName evidence="3">Uncharacterized protein</fullName>
    </submittedName>
</protein>
<dbReference type="SUPFAM" id="SSF57196">
    <property type="entry name" value="EGF/Laminin"/>
    <property type="match status" value="1"/>
</dbReference>
<gene>
    <name evidence="3" type="ORF">ElyMa_000217400</name>
</gene>
<feature type="signal peptide" evidence="2">
    <location>
        <begin position="1"/>
        <end position="44"/>
    </location>
</feature>
<accession>A0AAV4F0P4</accession>
<evidence type="ECO:0000313" key="3">
    <source>
        <dbReference type="EMBL" id="GFR66035.1"/>
    </source>
</evidence>
<reference evidence="3 4" key="1">
    <citation type="journal article" date="2021" name="Elife">
        <title>Chloroplast acquisition without the gene transfer in kleptoplastic sea slugs, Plakobranchus ocellatus.</title>
        <authorList>
            <person name="Maeda T."/>
            <person name="Takahashi S."/>
            <person name="Yoshida T."/>
            <person name="Shimamura S."/>
            <person name="Takaki Y."/>
            <person name="Nagai Y."/>
            <person name="Toyoda A."/>
            <person name="Suzuki Y."/>
            <person name="Arimoto A."/>
            <person name="Ishii H."/>
            <person name="Satoh N."/>
            <person name="Nishiyama T."/>
            <person name="Hasebe M."/>
            <person name="Maruyama T."/>
            <person name="Minagawa J."/>
            <person name="Obokata J."/>
            <person name="Shigenobu S."/>
        </authorList>
    </citation>
    <scope>NUCLEOTIDE SEQUENCE [LARGE SCALE GENOMIC DNA]</scope>
</reference>
<dbReference type="Proteomes" id="UP000762676">
    <property type="component" value="Unassembled WGS sequence"/>
</dbReference>
<comment type="caution">
    <text evidence="3">The sequence shown here is derived from an EMBL/GenBank/DDBJ whole genome shotgun (WGS) entry which is preliminary data.</text>
</comment>
<feature type="region of interest" description="Disordered" evidence="1">
    <location>
        <begin position="172"/>
        <end position="193"/>
    </location>
</feature>
<dbReference type="EMBL" id="BMAT01000425">
    <property type="protein sequence ID" value="GFR66035.1"/>
    <property type="molecule type" value="Genomic_DNA"/>
</dbReference>
<dbReference type="AlphaFoldDB" id="A0AAV4F0P4"/>
<feature type="region of interest" description="Disordered" evidence="1">
    <location>
        <begin position="101"/>
        <end position="144"/>
    </location>
</feature>
<evidence type="ECO:0000256" key="2">
    <source>
        <dbReference type="SAM" id="SignalP"/>
    </source>
</evidence>
<feature type="region of interest" description="Disordered" evidence="1">
    <location>
        <begin position="44"/>
        <end position="76"/>
    </location>
</feature>
<evidence type="ECO:0000313" key="4">
    <source>
        <dbReference type="Proteomes" id="UP000762676"/>
    </source>
</evidence>
<keyword evidence="2" id="KW-0732">Signal</keyword>
<feature type="compositionally biased region" description="Basic and acidic residues" evidence="1">
    <location>
        <begin position="110"/>
        <end position="128"/>
    </location>
</feature>